<evidence type="ECO:0008006" key="3">
    <source>
        <dbReference type="Google" id="ProtNLM"/>
    </source>
</evidence>
<protein>
    <recommendedName>
        <fullName evidence="3">Insertion element protein</fullName>
    </recommendedName>
</protein>
<sequence length="49" mass="5618">MAIIRDEQGAEYALMECPHCESYEMHAPADGYADTFQCAQCFAMFRHLD</sequence>
<organism evidence="1 2">
    <name type="scientific">Nocardioides taihuensis</name>
    <dbReference type="NCBI Taxonomy" id="1835606"/>
    <lineage>
        <taxon>Bacteria</taxon>
        <taxon>Bacillati</taxon>
        <taxon>Actinomycetota</taxon>
        <taxon>Actinomycetes</taxon>
        <taxon>Propionibacteriales</taxon>
        <taxon>Nocardioidaceae</taxon>
        <taxon>Nocardioides</taxon>
    </lineage>
</organism>
<comment type="caution">
    <text evidence="1">The sequence shown here is derived from an EMBL/GenBank/DDBJ whole genome shotgun (WGS) entry which is preliminary data.</text>
</comment>
<dbReference type="RefSeq" id="WP_378585268.1">
    <property type="nucleotide sequence ID" value="NZ_JBHSKD010000002.1"/>
</dbReference>
<name>A0ABW0BCT5_9ACTN</name>
<accession>A0ABW0BCT5</accession>
<dbReference type="EMBL" id="JBHSKD010000002">
    <property type="protein sequence ID" value="MFC5175068.1"/>
    <property type="molecule type" value="Genomic_DNA"/>
</dbReference>
<reference evidence="2" key="1">
    <citation type="journal article" date="2019" name="Int. J. Syst. Evol. Microbiol.">
        <title>The Global Catalogue of Microorganisms (GCM) 10K type strain sequencing project: providing services to taxonomists for standard genome sequencing and annotation.</title>
        <authorList>
            <consortium name="The Broad Institute Genomics Platform"/>
            <consortium name="The Broad Institute Genome Sequencing Center for Infectious Disease"/>
            <person name="Wu L."/>
            <person name="Ma J."/>
        </authorList>
    </citation>
    <scope>NUCLEOTIDE SEQUENCE [LARGE SCALE GENOMIC DNA]</scope>
    <source>
        <strain evidence="2">DFY41</strain>
    </source>
</reference>
<gene>
    <name evidence="1" type="ORF">ACFPGP_00200</name>
</gene>
<evidence type="ECO:0000313" key="1">
    <source>
        <dbReference type="EMBL" id="MFC5175068.1"/>
    </source>
</evidence>
<evidence type="ECO:0000313" key="2">
    <source>
        <dbReference type="Proteomes" id="UP001596087"/>
    </source>
</evidence>
<keyword evidence="2" id="KW-1185">Reference proteome</keyword>
<dbReference type="Proteomes" id="UP001596087">
    <property type="component" value="Unassembled WGS sequence"/>
</dbReference>
<proteinExistence type="predicted"/>